<accession>A0AAJ1TZ67</accession>
<evidence type="ECO:0000259" key="1">
    <source>
        <dbReference type="PROSITE" id="PS50263"/>
    </source>
</evidence>
<sequence>MLTQELLGPHLQGLGDLFALLWQVVVPHAGVLHTAPWRGRAAAEYAPLAAAARQYRGTGTPDVLIRYLLGEPVAFNTEVTPAAHAERAFTIMLVIDLLAHDVHPSSVVISASSRAPAPCRAASQLRQRRWIDGHYGGGIAGTGRVVPKGPIYRRLLDEDEMASGDRLDTQFTSLALLEVGAGQYTIHIEAVAPKDFPAGHDPADAEAPSIGIAPVAEDRDDLAFDAVLRQGRPFLDARPRDPGELVARTVAVVRALGSADIVLLPELCVSADAVTAVMEDLAAAAGLSGALAPRLLALGSGLSAQCCPATGRPYNECSIVDANGRLLWKQRKLNHFRMGEQRMGECNIPTAVARPHAEDVATGTVLQVRDLPHFGRVMVLICEDLEQRAPGGDAAYALRPDWILTPVLDVAQSAGRWTHQRAIEIARLSGTRVLVSNSATLAVRQANGQTVGDVAAGSVGIGLCIDMTESRRMKVVTLADCTISPISTQFDWDPTSWDRWTIVVR</sequence>
<dbReference type="Gene3D" id="3.60.110.10">
    <property type="entry name" value="Carbon-nitrogen hydrolase"/>
    <property type="match status" value="1"/>
</dbReference>
<dbReference type="Proteomes" id="UP001223420">
    <property type="component" value="Unassembled WGS sequence"/>
</dbReference>
<gene>
    <name evidence="2" type="ORF">QO001_006483</name>
</gene>
<reference evidence="2" key="1">
    <citation type="submission" date="2023-07" db="EMBL/GenBank/DDBJ databases">
        <title>Genomic Encyclopedia of Type Strains, Phase IV (KMG-IV): sequencing the most valuable type-strain genomes for metagenomic binning, comparative biology and taxonomic classification.</title>
        <authorList>
            <person name="Goeker M."/>
        </authorList>
    </citation>
    <scope>NUCLEOTIDE SEQUENCE</scope>
    <source>
        <strain evidence="2">DSM 19569</strain>
    </source>
</reference>
<comment type="caution">
    <text evidence="2">The sequence shown here is derived from an EMBL/GenBank/DDBJ whole genome shotgun (WGS) entry which is preliminary data.</text>
</comment>
<evidence type="ECO:0000313" key="2">
    <source>
        <dbReference type="EMBL" id="MDQ0547524.1"/>
    </source>
</evidence>
<dbReference type="EMBL" id="JAUSWL010000028">
    <property type="protein sequence ID" value="MDQ0547524.1"/>
    <property type="molecule type" value="Genomic_DNA"/>
</dbReference>
<dbReference type="RefSeq" id="WP_230368513.1">
    <property type="nucleotide sequence ID" value="NZ_JAJALK010000032.1"/>
</dbReference>
<dbReference type="AlphaFoldDB" id="A0AAJ1TZ67"/>
<protein>
    <submittedName>
        <fullName evidence="2">Amidohydrolase</fullName>
    </submittedName>
</protein>
<dbReference type="Pfam" id="PF00795">
    <property type="entry name" value="CN_hydrolase"/>
    <property type="match status" value="1"/>
</dbReference>
<organism evidence="2 3">
    <name type="scientific">Methylobacterium brachiatum</name>
    <dbReference type="NCBI Taxonomy" id="269660"/>
    <lineage>
        <taxon>Bacteria</taxon>
        <taxon>Pseudomonadati</taxon>
        <taxon>Pseudomonadota</taxon>
        <taxon>Alphaproteobacteria</taxon>
        <taxon>Hyphomicrobiales</taxon>
        <taxon>Methylobacteriaceae</taxon>
        <taxon>Methylobacterium</taxon>
    </lineage>
</organism>
<evidence type="ECO:0000313" key="3">
    <source>
        <dbReference type="Proteomes" id="UP001223420"/>
    </source>
</evidence>
<proteinExistence type="predicted"/>
<dbReference type="PROSITE" id="PS50263">
    <property type="entry name" value="CN_HYDROLASE"/>
    <property type="match status" value="1"/>
</dbReference>
<dbReference type="InterPro" id="IPR036526">
    <property type="entry name" value="C-N_Hydrolase_sf"/>
</dbReference>
<dbReference type="SUPFAM" id="SSF56317">
    <property type="entry name" value="Carbon-nitrogen hydrolase"/>
    <property type="match status" value="1"/>
</dbReference>
<dbReference type="InterPro" id="IPR003010">
    <property type="entry name" value="C-N_Hydrolase"/>
</dbReference>
<name>A0AAJ1TZ67_9HYPH</name>
<feature type="domain" description="CN hydrolase" evidence="1">
    <location>
        <begin position="224"/>
        <end position="494"/>
    </location>
</feature>